<sequence length="78" mass="9010">MEMIRMQTLERHQCLRPNLLFHPDHLYRLLSVKDALSRHRTPGGTHDAPDGWGIVYFLYCPAKLALEPPSGSWLPLMI</sequence>
<dbReference type="AlphaFoldDB" id="A0AAV4I0P2"/>
<protein>
    <submittedName>
        <fullName evidence="1">Uncharacterized protein</fullName>
    </submittedName>
</protein>
<comment type="caution">
    <text evidence="1">The sequence shown here is derived from an EMBL/GenBank/DDBJ whole genome shotgun (WGS) entry which is preliminary data.</text>
</comment>
<gene>
    <name evidence="1" type="ORF">ElyMa_006485500</name>
</gene>
<reference evidence="1 2" key="1">
    <citation type="journal article" date="2021" name="Elife">
        <title>Chloroplast acquisition without the gene transfer in kleptoplastic sea slugs, Plakobranchus ocellatus.</title>
        <authorList>
            <person name="Maeda T."/>
            <person name="Takahashi S."/>
            <person name="Yoshida T."/>
            <person name="Shimamura S."/>
            <person name="Takaki Y."/>
            <person name="Nagai Y."/>
            <person name="Toyoda A."/>
            <person name="Suzuki Y."/>
            <person name="Arimoto A."/>
            <person name="Ishii H."/>
            <person name="Satoh N."/>
            <person name="Nishiyama T."/>
            <person name="Hasebe M."/>
            <person name="Maruyama T."/>
            <person name="Minagawa J."/>
            <person name="Obokata J."/>
            <person name="Shigenobu S."/>
        </authorList>
    </citation>
    <scope>NUCLEOTIDE SEQUENCE [LARGE SCALE GENOMIC DNA]</scope>
</reference>
<evidence type="ECO:0000313" key="2">
    <source>
        <dbReference type="Proteomes" id="UP000762676"/>
    </source>
</evidence>
<evidence type="ECO:0000313" key="1">
    <source>
        <dbReference type="EMBL" id="GFS04064.1"/>
    </source>
</evidence>
<dbReference type="Proteomes" id="UP000762676">
    <property type="component" value="Unassembled WGS sequence"/>
</dbReference>
<name>A0AAV4I0P2_9GAST</name>
<dbReference type="EMBL" id="BMAT01013026">
    <property type="protein sequence ID" value="GFS04064.1"/>
    <property type="molecule type" value="Genomic_DNA"/>
</dbReference>
<organism evidence="1 2">
    <name type="scientific">Elysia marginata</name>
    <dbReference type="NCBI Taxonomy" id="1093978"/>
    <lineage>
        <taxon>Eukaryota</taxon>
        <taxon>Metazoa</taxon>
        <taxon>Spiralia</taxon>
        <taxon>Lophotrochozoa</taxon>
        <taxon>Mollusca</taxon>
        <taxon>Gastropoda</taxon>
        <taxon>Heterobranchia</taxon>
        <taxon>Euthyneura</taxon>
        <taxon>Panpulmonata</taxon>
        <taxon>Sacoglossa</taxon>
        <taxon>Placobranchoidea</taxon>
        <taxon>Plakobranchidae</taxon>
        <taxon>Elysia</taxon>
    </lineage>
</organism>
<accession>A0AAV4I0P2</accession>
<proteinExistence type="predicted"/>
<keyword evidence="2" id="KW-1185">Reference proteome</keyword>